<dbReference type="Proteomes" id="UP001138500">
    <property type="component" value="Unassembled WGS sequence"/>
</dbReference>
<feature type="domain" description="Luciferase-like" evidence="5">
    <location>
        <begin position="18"/>
        <end position="116"/>
    </location>
</feature>
<reference evidence="6 7" key="2">
    <citation type="journal article" date="2021" name="Curr. Genet.">
        <title>Genetic response to nitrogen starvation in the aggressive Eucalyptus foliar pathogen Teratosphaeria destructans.</title>
        <authorList>
            <person name="Havenga M."/>
            <person name="Wingfield B.D."/>
            <person name="Wingfield M.J."/>
            <person name="Dreyer L.L."/>
            <person name="Roets F."/>
            <person name="Aylward J."/>
        </authorList>
    </citation>
    <scope>NUCLEOTIDE SEQUENCE [LARGE SCALE GENOMIC DNA]</scope>
    <source>
        <strain evidence="6">CMW44962</strain>
    </source>
</reference>
<dbReference type="OrthoDB" id="5561043at2759"/>
<gene>
    <name evidence="6" type="ORF">Tdes44962_MAKER00471</name>
</gene>
<keyword evidence="7" id="KW-1185">Reference proteome</keyword>
<dbReference type="GO" id="GO:0016705">
    <property type="term" value="F:oxidoreductase activity, acting on paired donors, with incorporation or reduction of molecular oxygen"/>
    <property type="evidence" value="ECO:0007669"/>
    <property type="project" value="InterPro"/>
</dbReference>
<dbReference type="Pfam" id="PF00296">
    <property type="entry name" value="Bac_luciferase"/>
    <property type="match status" value="1"/>
</dbReference>
<keyword evidence="4 6" id="KW-0503">Monooxygenase</keyword>
<comment type="caution">
    <text evidence="6">The sequence shown here is derived from an EMBL/GenBank/DDBJ whole genome shotgun (WGS) entry which is preliminary data.</text>
</comment>
<evidence type="ECO:0000256" key="4">
    <source>
        <dbReference type="ARBA" id="ARBA00023033"/>
    </source>
</evidence>
<dbReference type="PANTHER" id="PTHR30011:SF16">
    <property type="entry name" value="C2H2 FINGER DOMAIN TRANSCRIPTION FACTOR (EUROFUNG)-RELATED"/>
    <property type="match status" value="1"/>
</dbReference>
<evidence type="ECO:0000259" key="5">
    <source>
        <dbReference type="Pfam" id="PF00296"/>
    </source>
</evidence>
<dbReference type="InterPro" id="IPR051260">
    <property type="entry name" value="Diverse_substr_monoxygenases"/>
</dbReference>
<reference evidence="6 7" key="1">
    <citation type="journal article" date="2018" name="IMA Fungus">
        <title>IMA Genome-F 10: Nine draft genome sequences of Claviceps purpurea s.lat., including C. arundinis, C. humidiphila, and C. cf. spartinae, pseudomolecules for the pitch canker pathogen Fusarium circinatum, draft genome of Davidsoniella eucalypti, Grosmannia galeiformis, Quambalaria eucalypti, and Teratosphaeria destructans.</title>
        <authorList>
            <person name="Wingfield B.D."/>
            <person name="Liu M."/>
            <person name="Nguyen H.D."/>
            <person name="Lane F.A."/>
            <person name="Morgan S.W."/>
            <person name="De Vos L."/>
            <person name="Wilken P.M."/>
            <person name="Duong T.A."/>
            <person name="Aylward J."/>
            <person name="Coetzee M.P."/>
            <person name="Dadej K."/>
            <person name="De Beer Z.W."/>
            <person name="Findlay W."/>
            <person name="Havenga M."/>
            <person name="Kolarik M."/>
            <person name="Menzies J.G."/>
            <person name="Naidoo K."/>
            <person name="Pochopski O."/>
            <person name="Shoukouhi P."/>
            <person name="Santana Q.C."/>
            <person name="Seifert K.A."/>
            <person name="Soal N."/>
            <person name="Steenkamp E.T."/>
            <person name="Tatham C.T."/>
            <person name="van der Nest M.A."/>
            <person name="Wingfield M.J."/>
        </authorList>
    </citation>
    <scope>NUCLEOTIDE SEQUENCE [LARGE SCALE GENOMIC DNA]</scope>
    <source>
        <strain evidence="6">CMW44962</strain>
    </source>
</reference>
<dbReference type="InterPro" id="IPR036661">
    <property type="entry name" value="Luciferase-like_sf"/>
</dbReference>
<dbReference type="InterPro" id="IPR011251">
    <property type="entry name" value="Luciferase-like_dom"/>
</dbReference>
<organism evidence="6 7">
    <name type="scientific">Teratosphaeria destructans</name>
    <dbReference type="NCBI Taxonomy" id="418781"/>
    <lineage>
        <taxon>Eukaryota</taxon>
        <taxon>Fungi</taxon>
        <taxon>Dikarya</taxon>
        <taxon>Ascomycota</taxon>
        <taxon>Pezizomycotina</taxon>
        <taxon>Dothideomycetes</taxon>
        <taxon>Dothideomycetidae</taxon>
        <taxon>Mycosphaerellales</taxon>
        <taxon>Teratosphaeriaceae</taxon>
        <taxon>Teratosphaeria</taxon>
    </lineage>
</organism>
<evidence type="ECO:0000313" key="6">
    <source>
        <dbReference type="EMBL" id="KAH9826508.1"/>
    </source>
</evidence>
<keyword evidence="3" id="KW-0560">Oxidoreductase</keyword>
<keyword evidence="2" id="KW-0288">FMN</keyword>
<accession>A0A9W7W159</accession>
<dbReference type="Gene3D" id="3.20.20.30">
    <property type="entry name" value="Luciferase-like domain"/>
    <property type="match status" value="1"/>
</dbReference>
<protein>
    <submittedName>
        <fullName evidence="6">Xenobiotic compound monooxygenase, DszA family</fullName>
    </submittedName>
</protein>
<evidence type="ECO:0000256" key="1">
    <source>
        <dbReference type="ARBA" id="ARBA00022630"/>
    </source>
</evidence>
<evidence type="ECO:0000313" key="7">
    <source>
        <dbReference type="Proteomes" id="UP001138500"/>
    </source>
</evidence>
<evidence type="ECO:0000256" key="2">
    <source>
        <dbReference type="ARBA" id="ARBA00022643"/>
    </source>
</evidence>
<dbReference type="GO" id="GO:0004497">
    <property type="term" value="F:monooxygenase activity"/>
    <property type="evidence" value="ECO:0007669"/>
    <property type="project" value="UniProtKB-KW"/>
</dbReference>
<dbReference type="EMBL" id="RIBY02001978">
    <property type="protein sequence ID" value="KAH9826508.1"/>
    <property type="molecule type" value="Genomic_DNA"/>
</dbReference>
<dbReference type="PANTHER" id="PTHR30011">
    <property type="entry name" value="ALKANESULFONATE MONOOXYGENASE-RELATED"/>
    <property type="match status" value="1"/>
</dbReference>
<keyword evidence="1" id="KW-0285">Flavoprotein</keyword>
<dbReference type="SUPFAM" id="SSF51679">
    <property type="entry name" value="Bacterial luciferase-like"/>
    <property type="match status" value="1"/>
</dbReference>
<dbReference type="AlphaFoldDB" id="A0A9W7W159"/>
<evidence type="ECO:0000256" key="3">
    <source>
        <dbReference type="ARBA" id="ARBA00023002"/>
    </source>
</evidence>
<proteinExistence type="predicted"/>
<name>A0A9W7W159_9PEZI</name>
<sequence>MAAIWDTERGIAYDPSEGKIERIEHHGRYFSVSDRPQVHPSPQRTPVIFQAGASKTGTAKHAEAIFLDTATLSQAKQVIAHARQVAREGGRDPRSLKFFPCIVPFTGGTEQEAKDMQIRLRD</sequence>